<dbReference type="InParanoid" id="J0CZP4"/>
<gene>
    <name evidence="2" type="ORF">AURDEDRAFT_129603</name>
</gene>
<sequence>MNTNQQAGNTSAHSNIWDELELNQTESGRDVERFLAGDGYRLDKLTELLASASGEASASASVALGCQTPAAMAGLWGEVAATSSDGGLLSGAGAPSGGIDIPIDLEEDASWATSPTSDTVASASPFFDTSICLEEDTMWALPLQVSTVNAALRREKLTIHQLAASGFPRDEDVPVSAALQLQRKLTVHEQTPPGPSEANNAPLAECPPIPESAAEGKHEASAGEESREDVEACRGPASALLSMLTLFQMLRSDGDHDVLPGPSEAIDAPAERLRLPELDTEVQYEVAADAESGDDVEDKGLVDAWRRKHINGVHQHDRWIFDKPAAQPGCEERAKLARAAAAQQQQDVGQESSVGKSKTTAKSATGSRGPHPYRRA</sequence>
<organism evidence="2 3">
    <name type="scientific">Auricularia subglabra (strain TFB-10046 / SS5)</name>
    <name type="common">White-rot fungus</name>
    <name type="synonym">Auricularia delicata (strain TFB10046)</name>
    <dbReference type="NCBI Taxonomy" id="717982"/>
    <lineage>
        <taxon>Eukaryota</taxon>
        <taxon>Fungi</taxon>
        <taxon>Dikarya</taxon>
        <taxon>Basidiomycota</taxon>
        <taxon>Agaricomycotina</taxon>
        <taxon>Agaricomycetes</taxon>
        <taxon>Auriculariales</taxon>
        <taxon>Auriculariaceae</taxon>
        <taxon>Auricularia</taxon>
    </lineage>
</organism>
<reference evidence="3" key="1">
    <citation type="journal article" date="2012" name="Science">
        <title>The Paleozoic origin of enzymatic lignin decomposition reconstructed from 31 fungal genomes.</title>
        <authorList>
            <person name="Floudas D."/>
            <person name="Binder M."/>
            <person name="Riley R."/>
            <person name="Barry K."/>
            <person name="Blanchette R.A."/>
            <person name="Henrissat B."/>
            <person name="Martinez A.T."/>
            <person name="Otillar R."/>
            <person name="Spatafora J.W."/>
            <person name="Yadav J.S."/>
            <person name="Aerts A."/>
            <person name="Benoit I."/>
            <person name="Boyd A."/>
            <person name="Carlson A."/>
            <person name="Copeland A."/>
            <person name="Coutinho P.M."/>
            <person name="de Vries R.P."/>
            <person name="Ferreira P."/>
            <person name="Findley K."/>
            <person name="Foster B."/>
            <person name="Gaskell J."/>
            <person name="Glotzer D."/>
            <person name="Gorecki P."/>
            <person name="Heitman J."/>
            <person name="Hesse C."/>
            <person name="Hori C."/>
            <person name="Igarashi K."/>
            <person name="Jurgens J.A."/>
            <person name="Kallen N."/>
            <person name="Kersten P."/>
            <person name="Kohler A."/>
            <person name="Kuees U."/>
            <person name="Kumar T.K.A."/>
            <person name="Kuo A."/>
            <person name="LaButti K."/>
            <person name="Larrondo L.F."/>
            <person name="Lindquist E."/>
            <person name="Ling A."/>
            <person name="Lombard V."/>
            <person name="Lucas S."/>
            <person name="Lundell T."/>
            <person name="Martin R."/>
            <person name="McLaughlin D.J."/>
            <person name="Morgenstern I."/>
            <person name="Morin E."/>
            <person name="Murat C."/>
            <person name="Nagy L.G."/>
            <person name="Nolan M."/>
            <person name="Ohm R.A."/>
            <person name="Patyshakuliyeva A."/>
            <person name="Rokas A."/>
            <person name="Ruiz-Duenas F.J."/>
            <person name="Sabat G."/>
            <person name="Salamov A."/>
            <person name="Samejima M."/>
            <person name="Schmutz J."/>
            <person name="Slot J.C."/>
            <person name="St John F."/>
            <person name="Stenlid J."/>
            <person name="Sun H."/>
            <person name="Sun S."/>
            <person name="Syed K."/>
            <person name="Tsang A."/>
            <person name="Wiebenga A."/>
            <person name="Young D."/>
            <person name="Pisabarro A."/>
            <person name="Eastwood D.C."/>
            <person name="Martin F."/>
            <person name="Cullen D."/>
            <person name="Grigoriev I.V."/>
            <person name="Hibbett D.S."/>
        </authorList>
    </citation>
    <scope>NUCLEOTIDE SEQUENCE [LARGE SCALE GENOMIC DNA]</scope>
    <source>
        <strain evidence="3">TFB10046</strain>
    </source>
</reference>
<feature type="compositionally biased region" description="Polar residues" evidence="1">
    <location>
        <begin position="347"/>
        <end position="366"/>
    </location>
</feature>
<proteinExistence type="predicted"/>
<feature type="region of interest" description="Disordered" evidence="1">
    <location>
        <begin position="331"/>
        <end position="376"/>
    </location>
</feature>
<accession>J0CZP4</accession>
<feature type="region of interest" description="Disordered" evidence="1">
    <location>
        <begin position="186"/>
        <end position="233"/>
    </location>
</feature>
<name>J0CZP4_AURST</name>
<keyword evidence="3" id="KW-1185">Reference proteome</keyword>
<dbReference type="KEGG" id="adl:AURDEDRAFT_129603"/>
<protein>
    <submittedName>
        <fullName evidence="2">Uncharacterized protein</fullName>
    </submittedName>
</protein>
<dbReference type="AlphaFoldDB" id="J0CZP4"/>
<evidence type="ECO:0000313" key="3">
    <source>
        <dbReference type="Proteomes" id="UP000006514"/>
    </source>
</evidence>
<dbReference type="Proteomes" id="UP000006514">
    <property type="component" value="Unassembled WGS sequence"/>
</dbReference>
<feature type="compositionally biased region" description="Basic and acidic residues" evidence="1">
    <location>
        <begin position="214"/>
        <end position="232"/>
    </location>
</feature>
<evidence type="ECO:0000313" key="2">
    <source>
        <dbReference type="EMBL" id="EJD37207.1"/>
    </source>
</evidence>
<evidence type="ECO:0000256" key="1">
    <source>
        <dbReference type="SAM" id="MobiDB-lite"/>
    </source>
</evidence>
<dbReference type="EMBL" id="JH687845">
    <property type="protein sequence ID" value="EJD37207.1"/>
    <property type="molecule type" value="Genomic_DNA"/>
</dbReference>